<proteinExistence type="predicted"/>
<sequence length="70" mass="8136">MHRYAFVNQMIETRLLSIPLDMFAENFVIQANFACILKLAKLFHVKLCGLIVWTHSILVPLRLASFFLNN</sequence>
<name>A0AAD6QER3_9ROSI</name>
<feature type="transmembrane region" description="Helical" evidence="1">
    <location>
        <begin position="47"/>
        <end position="68"/>
    </location>
</feature>
<keyword evidence="1" id="KW-1133">Transmembrane helix</keyword>
<evidence type="ECO:0000313" key="2">
    <source>
        <dbReference type="EMBL" id="KAJ6988745.1"/>
    </source>
</evidence>
<evidence type="ECO:0000256" key="1">
    <source>
        <dbReference type="SAM" id="Phobius"/>
    </source>
</evidence>
<accession>A0AAD6QER3</accession>
<keyword evidence="1" id="KW-0812">Transmembrane</keyword>
<protein>
    <submittedName>
        <fullName evidence="2">Uncharacterized protein</fullName>
    </submittedName>
</protein>
<dbReference type="EMBL" id="JAQIZT010000008">
    <property type="protein sequence ID" value="KAJ6988745.1"/>
    <property type="molecule type" value="Genomic_DNA"/>
</dbReference>
<keyword evidence="3" id="KW-1185">Reference proteome</keyword>
<dbReference type="AlphaFoldDB" id="A0AAD6QER3"/>
<reference evidence="2" key="1">
    <citation type="journal article" date="2023" name="Mol. Ecol. Resour.">
        <title>Chromosome-level genome assembly of a triploid poplar Populus alba 'Berolinensis'.</title>
        <authorList>
            <person name="Chen S."/>
            <person name="Yu Y."/>
            <person name="Wang X."/>
            <person name="Wang S."/>
            <person name="Zhang T."/>
            <person name="Zhou Y."/>
            <person name="He R."/>
            <person name="Meng N."/>
            <person name="Wang Y."/>
            <person name="Liu W."/>
            <person name="Liu Z."/>
            <person name="Liu J."/>
            <person name="Guo Q."/>
            <person name="Huang H."/>
            <person name="Sederoff R.R."/>
            <person name="Wang G."/>
            <person name="Qu G."/>
            <person name="Chen S."/>
        </authorList>
    </citation>
    <scope>NUCLEOTIDE SEQUENCE</scope>
    <source>
        <strain evidence="2">SC-2020</strain>
    </source>
</reference>
<comment type="caution">
    <text evidence="2">The sequence shown here is derived from an EMBL/GenBank/DDBJ whole genome shotgun (WGS) entry which is preliminary data.</text>
</comment>
<dbReference type="Proteomes" id="UP001164929">
    <property type="component" value="Chromosome 8"/>
</dbReference>
<evidence type="ECO:0000313" key="3">
    <source>
        <dbReference type="Proteomes" id="UP001164929"/>
    </source>
</evidence>
<keyword evidence="1" id="KW-0472">Membrane</keyword>
<gene>
    <name evidence="2" type="ORF">NC653_021615</name>
</gene>
<organism evidence="2 3">
    <name type="scientific">Populus alba x Populus x berolinensis</name>
    <dbReference type="NCBI Taxonomy" id="444605"/>
    <lineage>
        <taxon>Eukaryota</taxon>
        <taxon>Viridiplantae</taxon>
        <taxon>Streptophyta</taxon>
        <taxon>Embryophyta</taxon>
        <taxon>Tracheophyta</taxon>
        <taxon>Spermatophyta</taxon>
        <taxon>Magnoliopsida</taxon>
        <taxon>eudicotyledons</taxon>
        <taxon>Gunneridae</taxon>
        <taxon>Pentapetalae</taxon>
        <taxon>rosids</taxon>
        <taxon>fabids</taxon>
        <taxon>Malpighiales</taxon>
        <taxon>Salicaceae</taxon>
        <taxon>Saliceae</taxon>
        <taxon>Populus</taxon>
    </lineage>
</organism>